<evidence type="ECO:0000256" key="1">
    <source>
        <dbReference type="SAM" id="MobiDB-lite"/>
    </source>
</evidence>
<dbReference type="RefSeq" id="WP_211850475.1">
    <property type="nucleotide sequence ID" value="NZ_JAAGBB010000001.1"/>
</dbReference>
<sequence>MNLGTIAGGLFGGPVGAAIGGALFEGLTKPNASSFDLPASAFRGRDGGDVTINGDVNINGGACGCGEAGGNESPVELATSLLEMAQHAEDPKQKADLIKAAIELLGGETGAEGPGGGEAPSSGGSCGGSDAAHGDGDTQVTSYEGESLKNLLKASGGKGSIGEEDGGYGVAGGKAGAEIDPGERLTFTPPAGAGEAQGATVLLGDIYNGGPDKGRQETGRIIAKDADGNVVGVYDVQGQGPNQPGELSVRIDKPFATLEFESGGKGSDFTVKAVHVDHAGDGAATPAPSAPDCEPPAAPADGSGAPKTFSGDDLREWLSAEGGTVEEGKNGYSVENGADGTDVVSGEIDRGQSLTFTVPPGQSANGGGEVTLNNLYRNGPDGGHVEQAKVTFYDEDGRVVDEKIVQGTPDGSVSVGTDKQFARVEVQPIDDGAGNSSDNSDFTLGSVTMNPASGGAEPAGGSTGGSEGPDQELLSLLGKMPGMIMETVEDPEQQSRLLDLVASLTQSLAGGSTAQAA</sequence>
<feature type="region of interest" description="Disordered" evidence="1">
    <location>
        <begin position="280"/>
        <end position="308"/>
    </location>
</feature>
<dbReference type="Proteomes" id="UP001196870">
    <property type="component" value="Unassembled WGS sequence"/>
</dbReference>
<keyword evidence="3" id="KW-1185">Reference proteome</keyword>
<feature type="compositionally biased region" description="Low complexity" evidence="1">
    <location>
        <begin position="430"/>
        <end position="441"/>
    </location>
</feature>
<feature type="region of interest" description="Disordered" evidence="1">
    <location>
        <begin position="429"/>
        <end position="473"/>
    </location>
</feature>
<name>A0ABS5ERK7_9PROT</name>
<accession>A0ABS5ERK7</accession>
<dbReference type="EMBL" id="JAAGBB010000001">
    <property type="protein sequence ID" value="MBR0662919.1"/>
    <property type="molecule type" value="Genomic_DNA"/>
</dbReference>
<protein>
    <submittedName>
        <fullName evidence="2">Uncharacterized protein</fullName>
    </submittedName>
</protein>
<feature type="compositionally biased region" description="Gly residues" evidence="1">
    <location>
        <begin position="457"/>
        <end position="467"/>
    </location>
</feature>
<proteinExistence type="predicted"/>
<organism evidence="2 3">
    <name type="scientific">Plastoroseomonas hellenica</name>
    <dbReference type="NCBI Taxonomy" id="2687306"/>
    <lineage>
        <taxon>Bacteria</taxon>
        <taxon>Pseudomonadati</taxon>
        <taxon>Pseudomonadota</taxon>
        <taxon>Alphaproteobacteria</taxon>
        <taxon>Acetobacterales</taxon>
        <taxon>Acetobacteraceae</taxon>
        <taxon>Plastoroseomonas</taxon>
    </lineage>
</organism>
<comment type="caution">
    <text evidence="2">The sequence shown here is derived from an EMBL/GenBank/DDBJ whole genome shotgun (WGS) entry which is preliminary data.</text>
</comment>
<feature type="compositionally biased region" description="Low complexity" evidence="1">
    <location>
        <begin position="119"/>
        <end position="131"/>
    </location>
</feature>
<reference evidence="3" key="1">
    <citation type="journal article" date="2021" name="Syst. Appl. Microbiol.">
        <title>Roseomonas hellenica sp. nov., isolated from roots of wild-growing Alkanna tinctoria.</title>
        <authorList>
            <person name="Rat A."/>
            <person name="Naranjo H.D."/>
            <person name="Lebbe L."/>
            <person name="Cnockaert M."/>
            <person name="Krigas N."/>
            <person name="Grigoriadou K."/>
            <person name="Maloupa E."/>
            <person name="Willems A."/>
        </authorList>
    </citation>
    <scope>NUCLEOTIDE SEQUENCE [LARGE SCALE GENOMIC DNA]</scope>
    <source>
        <strain evidence="3">LMG 31523</strain>
    </source>
</reference>
<evidence type="ECO:0000313" key="3">
    <source>
        <dbReference type="Proteomes" id="UP001196870"/>
    </source>
</evidence>
<feature type="compositionally biased region" description="Gly residues" evidence="1">
    <location>
        <begin position="108"/>
        <end position="118"/>
    </location>
</feature>
<feature type="region of interest" description="Disordered" evidence="1">
    <location>
        <begin position="108"/>
        <end position="141"/>
    </location>
</feature>
<gene>
    <name evidence="2" type="ORF">GXW71_00995</name>
</gene>
<evidence type="ECO:0000313" key="2">
    <source>
        <dbReference type="EMBL" id="MBR0662919.1"/>
    </source>
</evidence>